<dbReference type="InterPro" id="IPR003752">
    <property type="entry name" value="DiS_bond_form_DsbB/BdbC"/>
</dbReference>
<gene>
    <name evidence="15" type="primary">dsbB</name>
    <name evidence="15" type="ORF">KBTEX_01596</name>
</gene>
<organism evidence="15">
    <name type="scientific">uncultured organism</name>
    <dbReference type="NCBI Taxonomy" id="155900"/>
    <lineage>
        <taxon>unclassified sequences</taxon>
        <taxon>environmental samples</taxon>
    </lineage>
</organism>
<dbReference type="PANTHER" id="PTHR36570">
    <property type="entry name" value="DISULFIDE BOND FORMATION PROTEIN B"/>
    <property type="match status" value="1"/>
</dbReference>
<dbReference type="Pfam" id="PF02600">
    <property type="entry name" value="DsbB"/>
    <property type="match status" value="1"/>
</dbReference>
<proteinExistence type="inferred from homology"/>
<evidence type="ECO:0000256" key="12">
    <source>
        <dbReference type="ARBA" id="ARBA00023186"/>
    </source>
</evidence>
<reference evidence="15" key="1">
    <citation type="submission" date="2019-06" db="EMBL/GenBank/DDBJ databases">
        <authorList>
            <person name="Murdoch R.W."/>
            <person name="Fathepure B."/>
        </authorList>
    </citation>
    <scope>NUCLEOTIDE SEQUENCE</scope>
</reference>
<dbReference type="PANTHER" id="PTHR36570:SF3">
    <property type="entry name" value="DISULFIDE BOND FORMATION PROTEIN B"/>
    <property type="match status" value="1"/>
</dbReference>
<dbReference type="GO" id="GO:0015035">
    <property type="term" value="F:protein-disulfide reductase activity"/>
    <property type="evidence" value="ECO:0007669"/>
    <property type="project" value="InterPro"/>
</dbReference>
<evidence type="ECO:0000256" key="14">
    <source>
        <dbReference type="SAM" id="Phobius"/>
    </source>
</evidence>
<keyword evidence="3" id="KW-0813">Transport</keyword>
<evidence type="ECO:0000256" key="10">
    <source>
        <dbReference type="ARBA" id="ARBA00023136"/>
    </source>
</evidence>
<keyword evidence="9" id="KW-0560">Oxidoreductase</keyword>
<dbReference type="GO" id="GO:0005886">
    <property type="term" value="C:plasma membrane"/>
    <property type="evidence" value="ECO:0007669"/>
    <property type="project" value="UniProtKB-SubCell"/>
</dbReference>
<evidence type="ECO:0000256" key="2">
    <source>
        <dbReference type="ARBA" id="ARBA00008823"/>
    </source>
</evidence>
<keyword evidence="8 14" id="KW-1133">Transmembrane helix</keyword>
<evidence type="ECO:0000256" key="11">
    <source>
        <dbReference type="ARBA" id="ARBA00023157"/>
    </source>
</evidence>
<dbReference type="Gene3D" id="1.20.1550.10">
    <property type="entry name" value="DsbB-like"/>
    <property type="match status" value="1"/>
</dbReference>
<evidence type="ECO:0000256" key="9">
    <source>
        <dbReference type="ARBA" id="ARBA00023002"/>
    </source>
</evidence>
<dbReference type="InterPro" id="IPR023380">
    <property type="entry name" value="DsbB-like_sf"/>
</dbReference>
<keyword evidence="7" id="KW-0249">Electron transport</keyword>
<evidence type="ECO:0000313" key="15">
    <source>
        <dbReference type="EMBL" id="QEA05276.1"/>
    </source>
</evidence>
<feature type="transmembrane region" description="Helical" evidence="14">
    <location>
        <begin position="142"/>
        <end position="162"/>
    </location>
</feature>
<feature type="transmembrane region" description="Helical" evidence="14">
    <location>
        <begin position="71"/>
        <end position="92"/>
    </location>
</feature>
<evidence type="ECO:0000256" key="13">
    <source>
        <dbReference type="ARBA" id="ARBA00023284"/>
    </source>
</evidence>
<dbReference type="AlphaFoldDB" id="A0A5B8R940"/>
<accession>A0A5B8R940</accession>
<sequence>MTTTLVEHRRGLNLLGFGFCAALLAFAVYLEHVQGLEPCPLCIFQRVTFAALGLVLLVAGLHAPRRGGGRVYAVLGLIIAAAGVGLALRHLWLQSLPPDQVPACGPGLNYMLETFPPMQALQMVLSGSGECAEVDRILGVSIPAWTLVAFVLTGIGGVLVNWPARRR</sequence>
<comment type="similarity">
    <text evidence="2">Belongs to the DsbB family.</text>
</comment>
<feature type="transmembrane region" description="Helical" evidence="14">
    <location>
        <begin position="43"/>
        <end position="64"/>
    </location>
</feature>
<dbReference type="GO" id="GO:0006457">
    <property type="term" value="P:protein folding"/>
    <property type="evidence" value="ECO:0007669"/>
    <property type="project" value="InterPro"/>
</dbReference>
<keyword evidence="6 14" id="KW-0812">Transmembrane</keyword>
<name>A0A5B8R940_9ZZZZ</name>
<evidence type="ECO:0000256" key="4">
    <source>
        <dbReference type="ARBA" id="ARBA00022475"/>
    </source>
</evidence>
<dbReference type="EMBL" id="MN079098">
    <property type="protein sequence ID" value="QEA05276.1"/>
    <property type="molecule type" value="Genomic_DNA"/>
</dbReference>
<evidence type="ECO:0000256" key="6">
    <source>
        <dbReference type="ARBA" id="ARBA00022692"/>
    </source>
</evidence>
<keyword evidence="4" id="KW-1003">Cell membrane</keyword>
<evidence type="ECO:0000256" key="3">
    <source>
        <dbReference type="ARBA" id="ARBA00022448"/>
    </source>
</evidence>
<keyword evidence="12" id="KW-0143">Chaperone</keyword>
<dbReference type="InterPro" id="IPR050183">
    <property type="entry name" value="DsbB"/>
</dbReference>
<keyword evidence="5" id="KW-0997">Cell inner membrane</keyword>
<keyword evidence="10 14" id="KW-0472">Membrane</keyword>
<dbReference type="InterPro" id="IPR022920">
    <property type="entry name" value="Disulphide_bond_form_DsbB"/>
</dbReference>
<keyword evidence="13" id="KW-0676">Redox-active center</keyword>
<keyword evidence="11" id="KW-1015">Disulfide bond</keyword>
<dbReference type="HAMAP" id="MF_00286">
    <property type="entry name" value="DsbB"/>
    <property type="match status" value="1"/>
</dbReference>
<evidence type="ECO:0000256" key="8">
    <source>
        <dbReference type="ARBA" id="ARBA00022989"/>
    </source>
</evidence>
<dbReference type="SUPFAM" id="SSF158442">
    <property type="entry name" value="DsbB-like"/>
    <property type="match status" value="1"/>
</dbReference>
<evidence type="ECO:0000256" key="7">
    <source>
        <dbReference type="ARBA" id="ARBA00022982"/>
    </source>
</evidence>
<evidence type="ECO:0000256" key="1">
    <source>
        <dbReference type="ARBA" id="ARBA00004429"/>
    </source>
</evidence>
<protein>
    <submittedName>
        <fullName evidence="15">Disulfide bond formation protein B</fullName>
    </submittedName>
</protein>
<feature type="transmembrane region" description="Helical" evidence="14">
    <location>
        <begin position="12"/>
        <end position="31"/>
    </location>
</feature>
<comment type="subcellular location">
    <subcellularLocation>
        <location evidence="1">Cell inner membrane</location>
        <topology evidence="1">Multi-pass membrane protein</topology>
    </subcellularLocation>
</comment>
<evidence type="ECO:0000256" key="5">
    <source>
        <dbReference type="ARBA" id="ARBA00022519"/>
    </source>
</evidence>